<sequence>MRNPIRLYFTYLVQRTLFGVIGLFAVIWLLVVSVDLVEAMREVGKVEDAGFSEAIRMTLFRTPQLILTLSPFVFLFGTLWAFGQMAKSSEVAVMRAAGLSVWRLVAAPVALSIFAGITTILVFDPVAADLAGRAQTIKNEIRGKKSNMVEPLRDGIWLRQDNGRYAAIVHASGYDTDTQMLSNVTVWRHTEDGVFIDRWDAPTGEVQATNFVLRNVRRTTQHQEKEPIRPVETLPISIDLRTLREDVAKEEALSIWALPEFIRVMSNAGMSTIEYKLRYQDLWSLPIRLAAMALIACAFALGMNARAGGTAALMGVGIATGFALFILSELSTAIARANIVPIIIASWAPSLLAVVFAVTLLLYREDG</sequence>
<evidence type="ECO:0000256" key="1">
    <source>
        <dbReference type="ARBA" id="ARBA00004651"/>
    </source>
</evidence>
<dbReference type="GO" id="GO:0015920">
    <property type="term" value="P:lipopolysaccharide transport"/>
    <property type="evidence" value="ECO:0007669"/>
    <property type="project" value="TreeGrafter"/>
</dbReference>
<comment type="caution">
    <text evidence="7">The sequence shown here is derived from an EMBL/GenBank/DDBJ whole genome shotgun (WGS) entry which is preliminary data.</text>
</comment>
<dbReference type="OrthoDB" id="9798468at2"/>
<dbReference type="GO" id="GO:0043190">
    <property type="term" value="C:ATP-binding cassette (ABC) transporter complex"/>
    <property type="evidence" value="ECO:0007669"/>
    <property type="project" value="TreeGrafter"/>
</dbReference>
<accession>A0A371RGA0</accession>
<feature type="transmembrane region" description="Helical" evidence="6">
    <location>
        <begin position="102"/>
        <end position="123"/>
    </location>
</feature>
<evidence type="ECO:0000256" key="6">
    <source>
        <dbReference type="SAM" id="Phobius"/>
    </source>
</evidence>
<feature type="transmembrane region" description="Helical" evidence="6">
    <location>
        <begin position="12"/>
        <end position="32"/>
    </location>
</feature>
<keyword evidence="2" id="KW-1003">Cell membrane</keyword>
<organism evidence="7 8">
    <name type="scientific">Parvularcula marina</name>
    <dbReference type="NCBI Taxonomy" id="2292771"/>
    <lineage>
        <taxon>Bacteria</taxon>
        <taxon>Pseudomonadati</taxon>
        <taxon>Pseudomonadota</taxon>
        <taxon>Alphaproteobacteria</taxon>
        <taxon>Parvularculales</taxon>
        <taxon>Parvularculaceae</taxon>
        <taxon>Parvularcula</taxon>
    </lineage>
</organism>
<feature type="transmembrane region" description="Helical" evidence="6">
    <location>
        <begin position="65"/>
        <end position="82"/>
    </location>
</feature>
<proteinExistence type="predicted"/>
<feature type="transmembrane region" description="Helical" evidence="6">
    <location>
        <begin position="339"/>
        <end position="363"/>
    </location>
</feature>
<keyword evidence="8" id="KW-1185">Reference proteome</keyword>
<comment type="subcellular location">
    <subcellularLocation>
        <location evidence="1">Cell membrane</location>
        <topology evidence="1">Multi-pass membrane protein</topology>
    </subcellularLocation>
</comment>
<evidence type="ECO:0000256" key="4">
    <source>
        <dbReference type="ARBA" id="ARBA00022989"/>
    </source>
</evidence>
<dbReference type="PANTHER" id="PTHR33529">
    <property type="entry name" value="SLR0882 PROTEIN-RELATED"/>
    <property type="match status" value="1"/>
</dbReference>
<name>A0A371RGA0_9PROT</name>
<dbReference type="InParanoid" id="A0A371RGA0"/>
<evidence type="ECO:0000256" key="2">
    <source>
        <dbReference type="ARBA" id="ARBA00022475"/>
    </source>
</evidence>
<feature type="transmembrane region" description="Helical" evidence="6">
    <location>
        <begin position="309"/>
        <end position="327"/>
    </location>
</feature>
<evidence type="ECO:0000313" key="8">
    <source>
        <dbReference type="Proteomes" id="UP000264589"/>
    </source>
</evidence>
<keyword evidence="3 6" id="KW-0812">Transmembrane</keyword>
<dbReference type="InterPro" id="IPR005495">
    <property type="entry name" value="LptG/LptF_permease"/>
</dbReference>
<dbReference type="Pfam" id="PF03739">
    <property type="entry name" value="LptF_LptG"/>
    <property type="match status" value="1"/>
</dbReference>
<evidence type="ECO:0000256" key="5">
    <source>
        <dbReference type="ARBA" id="ARBA00023136"/>
    </source>
</evidence>
<dbReference type="FunCoup" id="A0A371RGA0">
    <property type="interactions" value="158"/>
</dbReference>
<keyword evidence="4 6" id="KW-1133">Transmembrane helix</keyword>
<keyword evidence="5 6" id="KW-0472">Membrane</keyword>
<protein>
    <submittedName>
        <fullName evidence="7">LptF/LptG family permease</fullName>
    </submittedName>
</protein>
<gene>
    <name evidence="7" type="ORF">DX908_03615</name>
</gene>
<dbReference type="PANTHER" id="PTHR33529:SF2">
    <property type="entry name" value="LIPOPOLYSACCHARIDE EXPORT SYSTEM PERMEASE PROTEIN LPTG"/>
    <property type="match status" value="1"/>
</dbReference>
<dbReference type="AlphaFoldDB" id="A0A371RGA0"/>
<dbReference type="Proteomes" id="UP000264589">
    <property type="component" value="Unassembled WGS sequence"/>
</dbReference>
<dbReference type="RefSeq" id="WP_116391085.1">
    <property type="nucleotide sequence ID" value="NZ_QUQO01000001.1"/>
</dbReference>
<reference evidence="7 8" key="1">
    <citation type="submission" date="2018-08" db="EMBL/GenBank/DDBJ databases">
        <title>Parvularcula sp. SM1705, isolated from surface water of the South Sea China.</title>
        <authorList>
            <person name="Sun L."/>
        </authorList>
    </citation>
    <scope>NUCLEOTIDE SEQUENCE [LARGE SCALE GENOMIC DNA]</scope>
    <source>
        <strain evidence="7 8">SM1705</strain>
    </source>
</reference>
<evidence type="ECO:0000313" key="7">
    <source>
        <dbReference type="EMBL" id="RFB04452.1"/>
    </source>
</evidence>
<feature type="transmembrane region" description="Helical" evidence="6">
    <location>
        <begin position="285"/>
        <end position="303"/>
    </location>
</feature>
<evidence type="ECO:0000256" key="3">
    <source>
        <dbReference type="ARBA" id="ARBA00022692"/>
    </source>
</evidence>
<dbReference type="EMBL" id="QUQO01000001">
    <property type="protein sequence ID" value="RFB04452.1"/>
    <property type="molecule type" value="Genomic_DNA"/>
</dbReference>